<reference evidence="2 3" key="2">
    <citation type="submission" date="2018-11" db="EMBL/GenBank/DDBJ databases">
        <authorList>
            <consortium name="Pathogen Informatics"/>
        </authorList>
    </citation>
    <scope>NUCLEOTIDE SEQUENCE [LARGE SCALE GENOMIC DNA]</scope>
</reference>
<sequence>MVVTCYLCSNIIDVFIAAWEYLDSASLMKLEEFYTIATDVSSLLTVLAASLRLPIYLVNDKIIRKEVKIPMMS</sequence>
<dbReference type="AlphaFoldDB" id="A0A183F0K9"/>
<accession>A0A183F0K9</accession>
<organism evidence="4">
    <name type="scientific">Gongylonema pulchrum</name>
    <dbReference type="NCBI Taxonomy" id="637853"/>
    <lineage>
        <taxon>Eukaryota</taxon>
        <taxon>Metazoa</taxon>
        <taxon>Ecdysozoa</taxon>
        <taxon>Nematoda</taxon>
        <taxon>Chromadorea</taxon>
        <taxon>Rhabditida</taxon>
        <taxon>Spirurina</taxon>
        <taxon>Spiruromorpha</taxon>
        <taxon>Spiruroidea</taxon>
        <taxon>Gongylonematidae</taxon>
        <taxon>Gongylonema</taxon>
    </lineage>
</organism>
<evidence type="ECO:0000313" key="4">
    <source>
        <dbReference type="WBParaSite" id="GPUH_0002678001-mRNA-1"/>
    </source>
</evidence>
<evidence type="ECO:0000256" key="1">
    <source>
        <dbReference type="SAM" id="Phobius"/>
    </source>
</evidence>
<dbReference type="WBParaSite" id="GPUH_0002678001-mRNA-1">
    <property type="protein sequence ID" value="GPUH_0002678001-mRNA-1"/>
    <property type="gene ID" value="GPUH_0002678001"/>
</dbReference>
<dbReference type="PANTHER" id="PTHR46709">
    <property type="entry name" value="PROTEIN CBG23488-RELATED"/>
    <property type="match status" value="1"/>
</dbReference>
<feature type="transmembrane region" description="Helical" evidence="1">
    <location>
        <begin position="33"/>
        <end position="58"/>
    </location>
</feature>
<keyword evidence="1" id="KW-0812">Transmembrane</keyword>
<protein>
    <submittedName>
        <fullName evidence="4">G_PROTEIN_RECEP_F1_2 domain-containing protein</fullName>
    </submittedName>
</protein>
<keyword evidence="1" id="KW-1133">Transmembrane helix</keyword>
<evidence type="ECO:0000313" key="3">
    <source>
        <dbReference type="Proteomes" id="UP000271098"/>
    </source>
</evidence>
<keyword evidence="1" id="KW-0472">Membrane</keyword>
<dbReference type="OrthoDB" id="5799915at2759"/>
<gene>
    <name evidence="2" type="ORF">GPUH_LOCUS26751</name>
</gene>
<dbReference type="PANTHER" id="PTHR46709:SF8">
    <property type="entry name" value="G-PROTEIN COUPLED RECEPTORS FAMILY 1 PROFILE DOMAIN-CONTAINING PROTEIN"/>
    <property type="match status" value="1"/>
</dbReference>
<dbReference type="EMBL" id="UYRT01113659">
    <property type="protein sequence ID" value="VDN49421.1"/>
    <property type="molecule type" value="Genomic_DNA"/>
</dbReference>
<evidence type="ECO:0000313" key="2">
    <source>
        <dbReference type="EMBL" id="VDN49421.1"/>
    </source>
</evidence>
<keyword evidence="3" id="KW-1185">Reference proteome</keyword>
<reference evidence="4" key="1">
    <citation type="submission" date="2016-06" db="UniProtKB">
        <authorList>
            <consortium name="WormBaseParasite"/>
        </authorList>
    </citation>
    <scope>IDENTIFICATION</scope>
</reference>
<name>A0A183F0K9_9BILA</name>
<proteinExistence type="predicted"/>
<dbReference type="Proteomes" id="UP000271098">
    <property type="component" value="Unassembled WGS sequence"/>
</dbReference>